<feature type="transmembrane region" description="Helical" evidence="10">
    <location>
        <begin position="168"/>
        <end position="192"/>
    </location>
</feature>
<accession>A0ABD3GTR0</accession>
<dbReference type="PANTHER" id="PTHR31942">
    <property type="entry name" value="MLO-LIKE PROTEIN 1"/>
    <property type="match status" value="1"/>
</dbReference>
<evidence type="ECO:0000256" key="5">
    <source>
        <dbReference type="ARBA" id="ARBA00022989"/>
    </source>
</evidence>
<comment type="caution">
    <text evidence="11">The sequence shown here is derived from an EMBL/GenBank/DDBJ whole genome shotgun (WGS) entry which is preliminary data.</text>
</comment>
<feature type="transmembrane region" description="Helical" evidence="10">
    <location>
        <begin position="412"/>
        <end position="437"/>
    </location>
</feature>
<evidence type="ECO:0000256" key="3">
    <source>
        <dbReference type="ARBA" id="ARBA00022692"/>
    </source>
</evidence>
<keyword evidence="7 8" id="KW-0568">Pathogenesis-related protein</keyword>
<evidence type="ECO:0000256" key="7">
    <source>
        <dbReference type="ARBA" id="ARBA00023265"/>
    </source>
</evidence>
<feature type="transmembrane region" description="Helical" evidence="10">
    <location>
        <begin position="17"/>
        <end position="37"/>
    </location>
</feature>
<dbReference type="Pfam" id="PF03094">
    <property type="entry name" value="Mlo"/>
    <property type="match status" value="1"/>
</dbReference>
<comment type="similarity">
    <text evidence="2 8">Belongs to the MLO family.</text>
</comment>
<dbReference type="GO" id="GO:0016020">
    <property type="term" value="C:membrane"/>
    <property type="evidence" value="ECO:0007669"/>
    <property type="project" value="UniProtKB-SubCell"/>
</dbReference>
<evidence type="ECO:0000256" key="4">
    <source>
        <dbReference type="ARBA" id="ARBA00022821"/>
    </source>
</evidence>
<protein>
    <recommendedName>
        <fullName evidence="8">MLO-like protein</fullName>
    </recommendedName>
</protein>
<gene>
    <name evidence="8" type="primary">MLO</name>
    <name evidence="11" type="ORF">R1sor_024917</name>
</gene>
<evidence type="ECO:0000256" key="9">
    <source>
        <dbReference type="SAM" id="MobiDB-lite"/>
    </source>
</evidence>
<dbReference type="GO" id="GO:0005516">
    <property type="term" value="F:calmodulin binding"/>
    <property type="evidence" value="ECO:0007669"/>
    <property type="project" value="UniProtKB-KW"/>
</dbReference>
<feature type="transmembrane region" description="Helical" evidence="10">
    <location>
        <begin position="295"/>
        <end position="313"/>
    </location>
</feature>
<dbReference type="EMBL" id="JBJQOH010000007">
    <property type="protein sequence ID" value="KAL3681961.1"/>
    <property type="molecule type" value="Genomic_DNA"/>
</dbReference>
<keyword evidence="3 8" id="KW-0812">Transmembrane</keyword>
<feature type="transmembrane region" description="Helical" evidence="10">
    <location>
        <begin position="63"/>
        <end position="81"/>
    </location>
</feature>
<sequence length="563" mass="63647">MAEGDPSTRSLEFSPTWTVAIVIAVFILISLGIVKVIESVEKRLRNGKKKSLVHALEKMKEELMLLGFMSLLLTVSQSYVASVCVPSKTLENFSPCHLKDRVKAASTGETPGSKKVDTSQRRLLEYLGNSLLEKAGEVSIRRQLAEGEATACGKGKEPLMSVTGLHQLHIFIFVLAVVHVVFSVVAMGLAMLKVRSWKNWEEEAQANSHDEMQEMSRRLTIKRQSTFVAYHSSKKWSHNRLMVWVVCFFRQFGISVTRADYVSLRLGFIKNHNTGSDFNFYSYMIRCMEDEFQQIVGISAWLWLFVVAFLLFNVNGSNLYFWMCFLPVGIVLVVGTKLQHIIATLAIENAMTRNPAAAIKPRDELFWFSTPTLLLKLIHFVLFQNAFELATFLWYMWQFGFGSCLLENKAYVYIRIGLGILTQILVSYSTLPLYALVTQMGSHYKHSIFQNDVKEKLHNWRKGAKRRAKLGASGEDSSYPGDDDSHDRSVEGTEDESTISPERPFNSRSGAEIARDEKMMRQLGSATERPPNEVSTNQVPQSIEMAPMAPSPRQHATPYQPSV</sequence>
<evidence type="ECO:0000256" key="6">
    <source>
        <dbReference type="ARBA" id="ARBA00023136"/>
    </source>
</evidence>
<keyword evidence="5 8" id="KW-1133">Transmembrane helix</keyword>
<keyword evidence="8" id="KW-0112">Calmodulin-binding</keyword>
<keyword evidence="4 8" id="KW-0611">Plant defense</keyword>
<evidence type="ECO:0000256" key="1">
    <source>
        <dbReference type="ARBA" id="ARBA00004141"/>
    </source>
</evidence>
<reference evidence="11 12" key="1">
    <citation type="submission" date="2024-09" db="EMBL/GenBank/DDBJ databases">
        <title>Chromosome-scale assembly of Riccia sorocarpa.</title>
        <authorList>
            <person name="Paukszto L."/>
        </authorList>
    </citation>
    <scope>NUCLEOTIDE SEQUENCE [LARGE SCALE GENOMIC DNA]</scope>
    <source>
        <strain evidence="11">LP-2024</strain>
        <tissue evidence="11">Aerial parts of the thallus</tissue>
    </source>
</reference>
<feature type="transmembrane region" description="Helical" evidence="10">
    <location>
        <begin position="377"/>
        <end position="397"/>
    </location>
</feature>
<comment type="subcellular location">
    <subcellularLocation>
        <location evidence="1 8">Membrane</location>
        <topology evidence="1 8">Multi-pass membrane protein</topology>
    </subcellularLocation>
</comment>
<comment type="function">
    <text evidence="8">May be involved in modulation of pathogen defense and leaf cell death.</text>
</comment>
<comment type="domain">
    <text evidence="8">The C-terminus contains a calmodulin-binding domain, which binds calmodulin in a calcium-dependent fashion.</text>
</comment>
<dbReference type="Proteomes" id="UP001633002">
    <property type="component" value="Unassembled WGS sequence"/>
</dbReference>
<proteinExistence type="inferred from homology"/>
<dbReference type="PANTHER" id="PTHR31942:SF77">
    <property type="entry name" value="MLO-LIKE PROTEIN 14"/>
    <property type="match status" value="1"/>
</dbReference>
<evidence type="ECO:0000256" key="10">
    <source>
        <dbReference type="SAM" id="Phobius"/>
    </source>
</evidence>
<evidence type="ECO:0000256" key="8">
    <source>
        <dbReference type="RuleBase" id="RU280816"/>
    </source>
</evidence>
<keyword evidence="6 8" id="KW-0472">Membrane</keyword>
<dbReference type="AlphaFoldDB" id="A0ABD3GTR0"/>
<dbReference type="GO" id="GO:0006952">
    <property type="term" value="P:defense response"/>
    <property type="evidence" value="ECO:0007669"/>
    <property type="project" value="UniProtKB-KW"/>
</dbReference>
<organism evidence="11 12">
    <name type="scientific">Riccia sorocarpa</name>
    <dbReference type="NCBI Taxonomy" id="122646"/>
    <lineage>
        <taxon>Eukaryota</taxon>
        <taxon>Viridiplantae</taxon>
        <taxon>Streptophyta</taxon>
        <taxon>Embryophyta</taxon>
        <taxon>Marchantiophyta</taxon>
        <taxon>Marchantiopsida</taxon>
        <taxon>Marchantiidae</taxon>
        <taxon>Marchantiales</taxon>
        <taxon>Ricciaceae</taxon>
        <taxon>Riccia</taxon>
    </lineage>
</organism>
<feature type="region of interest" description="Disordered" evidence="9">
    <location>
        <begin position="465"/>
        <end position="563"/>
    </location>
</feature>
<evidence type="ECO:0000313" key="11">
    <source>
        <dbReference type="EMBL" id="KAL3681961.1"/>
    </source>
</evidence>
<keyword evidence="12" id="KW-1185">Reference proteome</keyword>
<feature type="transmembrane region" description="Helical" evidence="10">
    <location>
        <begin position="319"/>
        <end position="338"/>
    </location>
</feature>
<evidence type="ECO:0000313" key="12">
    <source>
        <dbReference type="Proteomes" id="UP001633002"/>
    </source>
</evidence>
<evidence type="ECO:0000256" key="2">
    <source>
        <dbReference type="ARBA" id="ARBA00006574"/>
    </source>
</evidence>
<dbReference type="InterPro" id="IPR004326">
    <property type="entry name" value="Mlo"/>
</dbReference>
<name>A0ABD3GTR0_9MARC</name>